<evidence type="ECO:0000313" key="3">
    <source>
        <dbReference type="Proteomes" id="UP001234178"/>
    </source>
</evidence>
<evidence type="ECO:0000256" key="1">
    <source>
        <dbReference type="SAM" id="MobiDB-lite"/>
    </source>
</evidence>
<gene>
    <name evidence="2" type="ORF">OUZ56_007964</name>
</gene>
<proteinExistence type="predicted"/>
<protein>
    <submittedName>
        <fullName evidence="2">Uncharacterized protein</fullName>
    </submittedName>
</protein>
<comment type="caution">
    <text evidence="2">The sequence shown here is derived from an EMBL/GenBank/DDBJ whole genome shotgun (WGS) entry which is preliminary data.</text>
</comment>
<sequence length="87" mass="9964">MFAVVSHGLLRHPNSLNGPQSGNFLDYLTSCSRKAGISNRDKLRDQMWPSTKPTARLGSKEDRDDLNKRTLEFLDFQVESFDRLYSS</sequence>
<organism evidence="2 3">
    <name type="scientific">Daphnia magna</name>
    <dbReference type="NCBI Taxonomy" id="35525"/>
    <lineage>
        <taxon>Eukaryota</taxon>
        <taxon>Metazoa</taxon>
        <taxon>Ecdysozoa</taxon>
        <taxon>Arthropoda</taxon>
        <taxon>Crustacea</taxon>
        <taxon>Branchiopoda</taxon>
        <taxon>Diplostraca</taxon>
        <taxon>Cladocera</taxon>
        <taxon>Anomopoda</taxon>
        <taxon>Daphniidae</taxon>
        <taxon>Daphnia</taxon>
    </lineage>
</organism>
<keyword evidence="3" id="KW-1185">Reference proteome</keyword>
<dbReference type="EMBL" id="JAOYFB010000037">
    <property type="protein sequence ID" value="KAK4022499.1"/>
    <property type="molecule type" value="Genomic_DNA"/>
</dbReference>
<accession>A0ABR0ABN0</accession>
<feature type="region of interest" description="Disordered" evidence="1">
    <location>
        <begin position="42"/>
        <end position="63"/>
    </location>
</feature>
<reference evidence="2 3" key="1">
    <citation type="journal article" date="2023" name="Nucleic Acids Res.">
        <title>The hologenome of Daphnia magna reveals possible DNA methylation and microbiome-mediated evolution of the host genome.</title>
        <authorList>
            <person name="Chaturvedi A."/>
            <person name="Li X."/>
            <person name="Dhandapani V."/>
            <person name="Marshall H."/>
            <person name="Kissane S."/>
            <person name="Cuenca-Cambronero M."/>
            <person name="Asole G."/>
            <person name="Calvet F."/>
            <person name="Ruiz-Romero M."/>
            <person name="Marangio P."/>
            <person name="Guigo R."/>
            <person name="Rago D."/>
            <person name="Mirbahai L."/>
            <person name="Eastwood N."/>
            <person name="Colbourne J.K."/>
            <person name="Zhou J."/>
            <person name="Mallon E."/>
            <person name="Orsini L."/>
        </authorList>
    </citation>
    <scope>NUCLEOTIDE SEQUENCE [LARGE SCALE GENOMIC DNA]</scope>
    <source>
        <strain evidence="2">LRV0_1</strain>
    </source>
</reference>
<name>A0ABR0ABN0_9CRUS</name>
<dbReference type="Proteomes" id="UP001234178">
    <property type="component" value="Unassembled WGS sequence"/>
</dbReference>
<evidence type="ECO:0000313" key="2">
    <source>
        <dbReference type="EMBL" id="KAK4022499.1"/>
    </source>
</evidence>